<keyword evidence="6 8" id="KW-1133">Transmembrane helix</keyword>
<feature type="transmembrane region" description="Helical" evidence="8">
    <location>
        <begin position="139"/>
        <end position="160"/>
    </location>
</feature>
<keyword evidence="7 8" id="KW-0472">Membrane</keyword>
<dbReference type="GO" id="GO:0005886">
    <property type="term" value="C:plasma membrane"/>
    <property type="evidence" value="ECO:0007669"/>
    <property type="project" value="UniProtKB-SubCell"/>
</dbReference>
<feature type="transmembrane region" description="Helical" evidence="8">
    <location>
        <begin position="172"/>
        <end position="199"/>
    </location>
</feature>
<protein>
    <recommendedName>
        <fullName evidence="8">CASP-like protein</fullName>
    </recommendedName>
</protein>
<dbReference type="Proteomes" id="UP000189703">
    <property type="component" value="Unplaced"/>
</dbReference>
<evidence type="ECO:0000256" key="1">
    <source>
        <dbReference type="ARBA" id="ARBA00004651"/>
    </source>
</evidence>
<feature type="region of interest" description="Disordered" evidence="9">
    <location>
        <begin position="1"/>
        <end position="21"/>
    </location>
</feature>
<dbReference type="GeneID" id="104596139"/>
<evidence type="ECO:0000256" key="8">
    <source>
        <dbReference type="RuleBase" id="RU361233"/>
    </source>
</evidence>
<comment type="subunit">
    <text evidence="3 8">Homodimer and heterodimers.</text>
</comment>
<reference evidence="12" key="1">
    <citation type="submission" date="2025-08" db="UniProtKB">
        <authorList>
            <consortium name="RefSeq"/>
        </authorList>
    </citation>
    <scope>IDENTIFICATION</scope>
</reference>
<evidence type="ECO:0000256" key="6">
    <source>
        <dbReference type="ARBA" id="ARBA00022989"/>
    </source>
</evidence>
<dbReference type="Pfam" id="PF04535">
    <property type="entry name" value="CASP_dom"/>
    <property type="match status" value="1"/>
</dbReference>
<evidence type="ECO:0000313" key="12">
    <source>
        <dbReference type="RefSeq" id="XP_010255476.1"/>
    </source>
</evidence>
<dbReference type="OMA" id="VAIAWIQ"/>
<evidence type="ECO:0000313" key="11">
    <source>
        <dbReference type="Proteomes" id="UP000189703"/>
    </source>
</evidence>
<name>A0A1U8A2S5_NELNU</name>
<dbReference type="InterPro" id="IPR006702">
    <property type="entry name" value="CASP_dom"/>
</dbReference>
<evidence type="ECO:0000256" key="2">
    <source>
        <dbReference type="ARBA" id="ARBA00007651"/>
    </source>
</evidence>
<dbReference type="AlphaFoldDB" id="A0A1U8A2S5"/>
<comment type="similarity">
    <text evidence="2 8">Belongs to the Casparian strip membrane proteins (CASP) family.</text>
</comment>
<accession>A0A1U8A2S5</accession>
<feature type="transmembrane region" description="Helical" evidence="8">
    <location>
        <begin position="100"/>
        <end position="119"/>
    </location>
</feature>
<evidence type="ECO:0000256" key="4">
    <source>
        <dbReference type="ARBA" id="ARBA00022475"/>
    </source>
</evidence>
<organism evidence="11 12">
    <name type="scientific">Nelumbo nucifera</name>
    <name type="common">Sacred lotus</name>
    <dbReference type="NCBI Taxonomy" id="4432"/>
    <lineage>
        <taxon>Eukaryota</taxon>
        <taxon>Viridiplantae</taxon>
        <taxon>Streptophyta</taxon>
        <taxon>Embryophyta</taxon>
        <taxon>Tracheophyta</taxon>
        <taxon>Spermatophyta</taxon>
        <taxon>Magnoliopsida</taxon>
        <taxon>Proteales</taxon>
        <taxon>Nelumbonaceae</taxon>
        <taxon>Nelumbo</taxon>
    </lineage>
</organism>
<evidence type="ECO:0000256" key="7">
    <source>
        <dbReference type="ARBA" id="ARBA00023136"/>
    </source>
</evidence>
<dbReference type="OrthoDB" id="1869498at2759"/>
<keyword evidence="5 8" id="KW-0812">Transmembrane</keyword>
<evidence type="ECO:0000259" key="10">
    <source>
        <dbReference type="Pfam" id="PF04535"/>
    </source>
</evidence>
<feature type="transmembrane region" description="Helical" evidence="8">
    <location>
        <begin position="69"/>
        <end position="88"/>
    </location>
</feature>
<dbReference type="InParanoid" id="A0A1U8A2S5"/>
<proteinExistence type="inferred from homology"/>
<dbReference type="PANTHER" id="PTHR33573">
    <property type="entry name" value="CASP-LIKE PROTEIN 4A4"/>
    <property type="match status" value="1"/>
</dbReference>
<dbReference type="RefSeq" id="XP_010255476.1">
    <property type="nucleotide sequence ID" value="XM_010257174.1"/>
</dbReference>
<keyword evidence="4 8" id="KW-1003">Cell membrane</keyword>
<evidence type="ECO:0000256" key="3">
    <source>
        <dbReference type="ARBA" id="ARBA00011489"/>
    </source>
</evidence>
<dbReference type="PANTHER" id="PTHR33573:SF15">
    <property type="entry name" value="CASP-LIKE PROTEIN 4A4"/>
    <property type="match status" value="1"/>
</dbReference>
<comment type="subcellular location">
    <subcellularLocation>
        <location evidence="1 8">Cell membrane</location>
        <topology evidence="1 8">Multi-pass membrane protein</topology>
    </subcellularLocation>
</comment>
<evidence type="ECO:0000256" key="5">
    <source>
        <dbReference type="ARBA" id="ARBA00022692"/>
    </source>
</evidence>
<feature type="domain" description="Casparian strip membrane protein" evidence="10">
    <location>
        <begin position="64"/>
        <end position="171"/>
    </location>
</feature>
<evidence type="ECO:0000256" key="9">
    <source>
        <dbReference type="SAM" id="MobiDB-lite"/>
    </source>
</evidence>
<dbReference type="KEGG" id="nnu:104596139"/>
<feature type="compositionally biased region" description="Basic and acidic residues" evidence="9">
    <location>
        <begin position="7"/>
        <end position="20"/>
    </location>
</feature>
<gene>
    <name evidence="12" type="primary">LOC104596139</name>
</gene>
<dbReference type="eggNOG" id="ENOG502S2TM">
    <property type="taxonomic scope" value="Eukaryota"/>
</dbReference>
<sequence length="207" mass="22729">MSAGDKVSMKEKQEKQRRLSVEQSAMAGVSPAVYFPSPGQPQFQTPSPFEYSIASTTWSSRHSFQVPTLVLRSLALLFSFVSALSLAAPRHGTPLNNPPLRYCFVVTIGASVYSAFQLFKGVCDFVYRGILISEVVSDYMSFIFDQLVCYLLISSASVTLSATQHIKSSTPLWKASVVSFSMSFAAFLVFAACGILSGYKLSKRISW</sequence>
<keyword evidence="11" id="KW-1185">Reference proteome</keyword>